<organism evidence="3 4">
    <name type="scientific">Candidatus Promineifilum breve</name>
    <dbReference type="NCBI Taxonomy" id="1806508"/>
    <lineage>
        <taxon>Bacteria</taxon>
        <taxon>Bacillati</taxon>
        <taxon>Chloroflexota</taxon>
        <taxon>Ardenticatenia</taxon>
        <taxon>Candidatus Promineifilales</taxon>
        <taxon>Candidatus Promineifilaceae</taxon>
        <taxon>Candidatus Promineifilum</taxon>
    </lineage>
</organism>
<feature type="signal peptide" evidence="1">
    <location>
        <begin position="1"/>
        <end position="29"/>
    </location>
</feature>
<proteinExistence type="predicted"/>
<reference evidence="3" key="1">
    <citation type="submission" date="2016-01" db="EMBL/GenBank/DDBJ databases">
        <authorList>
            <person name="Mcilroy J.S."/>
            <person name="Karst M S."/>
            <person name="Albertsen M."/>
        </authorList>
    </citation>
    <scope>NUCLEOTIDE SEQUENCE</scope>
    <source>
        <strain evidence="3">Cfx-K</strain>
    </source>
</reference>
<sequence length="227" mass="24659">MTIGKSIRLQVWRVVGLAALIAVLAGCSAEQTEPDACDALPDVLFFDDFNGEQNCGWATYNRGGENVTIENAAMRITVSQRGQLWWTNPGRDFDDVVIRAEARQVAGPNDNAYGLICRYQNEENFYVFLVSGDGYYAIGKYQSGNENVVYLTETGQFLQSEAINQGVASNELRVACVGNQLSLDVNGVPLLTVTDPTFVTGDIGLAASTLQSETGVIEFDNVQVTLP</sequence>
<name>A0A160SYU3_9CHLR</name>
<accession>A0A160SYU3</accession>
<keyword evidence="1" id="KW-0732">Signal</keyword>
<dbReference type="KEGG" id="pbf:CFX0092_A0373"/>
<gene>
    <name evidence="3" type="ORF">CFX0092_A0373</name>
</gene>
<dbReference type="EMBL" id="LN890655">
    <property type="protein sequence ID" value="CUS02254.2"/>
    <property type="molecule type" value="Genomic_DNA"/>
</dbReference>
<feature type="chain" id="PRO_5008240493" description="3-keto-alpha-glucoside-1,2-lyase/3-keto-2-hydroxy-glucal hydratase domain-containing protein" evidence="1">
    <location>
        <begin position="30"/>
        <end position="227"/>
    </location>
</feature>
<feature type="domain" description="3-keto-alpha-glucoside-1,2-lyase/3-keto-2-hydroxy-glucal hydratase" evidence="2">
    <location>
        <begin position="49"/>
        <end position="224"/>
    </location>
</feature>
<dbReference type="AlphaFoldDB" id="A0A160SYU3"/>
<evidence type="ECO:0000313" key="3">
    <source>
        <dbReference type="EMBL" id="CUS02254.2"/>
    </source>
</evidence>
<dbReference type="PROSITE" id="PS51257">
    <property type="entry name" value="PROKAR_LIPOPROTEIN"/>
    <property type="match status" value="1"/>
</dbReference>
<keyword evidence="4" id="KW-1185">Reference proteome</keyword>
<evidence type="ECO:0000259" key="2">
    <source>
        <dbReference type="Pfam" id="PF06439"/>
    </source>
</evidence>
<dbReference type="Pfam" id="PF06439">
    <property type="entry name" value="3keto-disac_hyd"/>
    <property type="match status" value="1"/>
</dbReference>
<dbReference type="OrthoDB" id="163571at2"/>
<evidence type="ECO:0000313" key="4">
    <source>
        <dbReference type="Proteomes" id="UP000215027"/>
    </source>
</evidence>
<evidence type="ECO:0000256" key="1">
    <source>
        <dbReference type="SAM" id="SignalP"/>
    </source>
</evidence>
<protein>
    <recommendedName>
        <fullName evidence="2">3-keto-alpha-glucoside-1,2-lyase/3-keto-2-hydroxy-glucal hydratase domain-containing protein</fullName>
    </recommendedName>
</protein>
<dbReference type="Proteomes" id="UP000215027">
    <property type="component" value="Chromosome I"/>
</dbReference>
<dbReference type="InterPro" id="IPR010496">
    <property type="entry name" value="AL/BT2_dom"/>
</dbReference>
<dbReference type="Gene3D" id="2.60.120.560">
    <property type="entry name" value="Exo-inulinase, domain 1"/>
    <property type="match status" value="1"/>
</dbReference>
<dbReference type="GO" id="GO:0016787">
    <property type="term" value="F:hydrolase activity"/>
    <property type="evidence" value="ECO:0007669"/>
    <property type="project" value="InterPro"/>
</dbReference>
<dbReference type="RefSeq" id="WP_157912828.1">
    <property type="nucleotide sequence ID" value="NZ_LN890655.1"/>
</dbReference>